<protein>
    <submittedName>
        <fullName evidence="2">Uncharacterized protein</fullName>
    </submittedName>
</protein>
<proteinExistence type="predicted"/>
<keyword evidence="1" id="KW-0812">Transmembrane</keyword>
<evidence type="ECO:0000256" key="1">
    <source>
        <dbReference type="SAM" id="Phobius"/>
    </source>
</evidence>
<dbReference type="EMBL" id="GGEC01090176">
    <property type="protein sequence ID" value="MBX70660.1"/>
    <property type="molecule type" value="Transcribed_RNA"/>
</dbReference>
<sequence length="59" mass="7060">MMLKVTLTSGKKTLKTTFAGSHYTRDLDGSKECFNTNYLNFCFYFFIFFVCWFQYLNLN</sequence>
<keyword evidence="1" id="KW-0472">Membrane</keyword>
<keyword evidence="1" id="KW-1133">Transmembrane helix</keyword>
<name>A0A2P2QUG2_RHIMU</name>
<evidence type="ECO:0000313" key="2">
    <source>
        <dbReference type="EMBL" id="MBX70660.1"/>
    </source>
</evidence>
<dbReference type="AlphaFoldDB" id="A0A2P2QUG2"/>
<feature type="transmembrane region" description="Helical" evidence="1">
    <location>
        <begin position="38"/>
        <end position="58"/>
    </location>
</feature>
<reference evidence="2" key="1">
    <citation type="submission" date="2018-02" db="EMBL/GenBank/DDBJ databases">
        <title>Rhizophora mucronata_Transcriptome.</title>
        <authorList>
            <person name="Meera S.P."/>
            <person name="Sreeshan A."/>
            <person name="Augustine A."/>
        </authorList>
    </citation>
    <scope>NUCLEOTIDE SEQUENCE</scope>
    <source>
        <tissue evidence="2">Leaf</tissue>
    </source>
</reference>
<accession>A0A2P2QUG2</accession>
<organism evidence="2">
    <name type="scientific">Rhizophora mucronata</name>
    <name type="common">Asiatic mangrove</name>
    <dbReference type="NCBI Taxonomy" id="61149"/>
    <lineage>
        <taxon>Eukaryota</taxon>
        <taxon>Viridiplantae</taxon>
        <taxon>Streptophyta</taxon>
        <taxon>Embryophyta</taxon>
        <taxon>Tracheophyta</taxon>
        <taxon>Spermatophyta</taxon>
        <taxon>Magnoliopsida</taxon>
        <taxon>eudicotyledons</taxon>
        <taxon>Gunneridae</taxon>
        <taxon>Pentapetalae</taxon>
        <taxon>rosids</taxon>
        <taxon>fabids</taxon>
        <taxon>Malpighiales</taxon>
        <taxon>Rhizophoraceae</taxon>
        <taxon>Rhizophora</taxon>
    </lineage>
</organism>